<reference evidence="2" key="1">
    <citation type="journal article" date="2021" name="Front. Plant Sci.">
        <title>Chromosome-Scale Genome Assembly for Chinese Sour Jujube and Insights Into Its Genome Evolution and Domestication Signature.</title>
        <authorList>
            <person name="Shen L.-Y."/>
            <person name="Luo H."/>
            <person name="Wang X.-L."/>
            <person name="Wang X.-M."/>
            <person name="Qiu X.-J."/>
            <person name="Liu H."/>
            <person name="Zhou S.-S."/>
            <person name="Jia K.-H."/>
            <person name="Nie S."/>
            <person name="Bao Y.-T."/>
            <person name="Zhang R.-G."/>
            <person name="Yun Q.-Z."/>
            <person name="Chai Y.-H."/>
            <person name="Lu J.-Y."/>
            <person name="Li Y."/>
            <person name="Zhao S.-W."/>
            <person name="Mao J.-F."/>
            <person name="Jia S.-G."/>
            <person name="Mao Y.-M."/>
        </authorList>
    </citation>
    <scope>NUCLEOTIDE SEQUENCE</scope>
    <source>
        <strain evidence="2">AT0</strain>
        <tissue evidence="2">Leaf</tissue>
    </source>
</reference>
<dbReference type="CDD" id="cd02440">
    <property type="entry name" value="AdoMet_MTases"/>
    <property type="match status" value="1"/>
</dbReference>
<gene>
    <name evidence="2" type="ORF">FEM48_Zijuj08G0198000</name>
</gene>
<evidence type="ECO:0000259" key="1">
    <source>
        <dbReference type="Pfam" id="PF08241"/>
    </source>
</evidence>
<name>A0A978V114_ZIZJJ</name>
<dbReference type="GO" id="GO:0008757">
    <property type="term" value="F:S-adenosylmethionine-dependent methyltransferase activity"/>
    <property type="evidence" value="ECO:0007669"/>
    <property type="project" value="InterPro"/>
</dbReference>
<protein>
    <recommendedName>
        <fullName evidence="1">Methyltransferase type 11 domain-containing protein</fullName>
    </recommendedName>
</protein>
<dbReference type="Gene3D" id="3.40.50.150">
    <property type="entry name" value="Vaccinia Virus protein VP39"/>
    <property type="match status" value="1"/>
</dbReference>
<sequence>MAGLFEKQAEEYLNARPTYPKEWYSKLAALTHHRNLAWDVGTGNGQAALGVEVKRSLADHPLKLNIEIHCNFEINCVVAEHFDQVIGTDISEAQIQRAMPHPRVQYIHTPLTFTDEEIISLFGGENSVDLITVAQAIHWFDLPSFYSLVSRLLRKPGGLFAVWCYNGMQVSPTFDPLVMKFYETTIPFWNSDSKHAFDGYKTLPFPFESVGLGSEGNPLALDMSKELPFEGFLSTLRSWSAVNTAKDQGLDLLNEKVVKEFENEWGGSNLVRSVSYKAFMLVGKVKN</sequence>
<evidence type="ECO:0000313" key="2">
    <source>
        <dbReference type="EMBL" id="KAH7520930.1"/>
    </source>
</evidence>
<dbReference type="SUPFAM" id="SSF53335">
    <property type="entry name" value="S-adenosyl-L-methionine-dependent methyltransferases"/>
    <property type="match status" value="1"/>
</dbReference>
<evidence type="ECO:0000313" key="3">
    <source>
        <dbReference type="Proteomes" id="UP000813462"/>
    </source>
</evidence>
<accession>A0A978V114</accession>
<comment type="caution">
    <text evidence="2">The sequence shown here is derived from an EMBL/GenBank/DDBJ whole genome shotgun (WGS) entry which is preliminary data.</text>
</comment>
<dbReference type="AlphaFoldDB" id="A0A978V114"/>
<feature type="domain" description="Methyltransferase type 11" evidence="1">
    <location>
        <begin position="77"/>
        <end position="161"/>
    </location>
</feature>
<dbReference type="InterPro" id="IPR029063">
    <property type="entry name" value="SAM-dependent_MTases_sf"/>
</dbReference>
<dbReference type="Pfam" id="PF08241">
    <property type="entry name" value="Methyltransf_11"/>
    <property type="match status" value="1"/>
</dbReference>
<proteinExistence type="predicted"/>
<dbReference type="Proteomes" id="UP000813462">
    <property type="component" value="Unassembled WGS sequence"/>
</dbReference>
<dbReference type="EMBL" id="JAEACU010000008">
    <property type="protein sequence ID" value="KAH7520930.1"/>
    <property type="molecule type" value="Genomic_DNA"/>
</dbReference>
<organism evidence="2 3">
    <name type="scientific">Ziziphus jujuba var. spinosa</name>
    <dbReference type="NCBI Taxonomy" id="714518"/>
    <lineage>
        <taxon>Eukaryota</taxon>
        <taxon>Viridiplantae</taxon>
        <taxon>Streptophyta</taxon>
        <taxon>Embryophyta</taxon>
        <taxon>Tracheophyta</taxon>
        <taxon>Spermatophyta</taxon>
        <taxon>Magnoliopsida</taxon>
        <taxon>eudicotyledons</taxon>
        <taxon>Gunneridae</taxon>
        <taxon>Pentapetalae</taxon>
        <taxon>rosids</taxon>
        <taxon>fabids</taxon>
        <taxon>Rosales</taxon>
        <taxon>Rhamnaceae</taxon>
        <taxon>Paliureae</taxon>
        <taxon>Ziziphus</taxon>
    </lineage>
</organism>
<dbReference type="PANTHER" id="PTHR44575">
    <property type="entry name" value="OS01G0589200 PROTEIN"/>
    <property type="match status" value="1"/>
</dbReference>
<dbReference type="InterPro" id="IPR013216">
    <property type="entry name" value="Methyltransf_11"/>
</dbReference>
<dbReference type="PANTHER" id="PTHR44575:SF2">
    <property type="entry name" value="OS01G0589200 PROTEIN"/>
    <property type="match status" value="1"/>
</dbReference>